<dbReference type="AlphaFoldDB" id="A0A7H0H9R3"/>
<evidence type="ECO:0008006" key="3">
    <source>
        <dbReference type="Google" id="ProtNLM"/>
    </source>
</evidence>
<organism evidence="1 2">
    <name type="scientific">Tessaracoccus defluvii</name>
    <dbReference type="NCBI Taxonomy" id="1285901"/>
    <lineage>
        <taxon>Bacteria</taxon>
        <taxon>Bacillati</taxon>
        <taxon>Actinomycetota</taxon>
        <taxon>Actinomycetes</taxon>
        <taxon>Propionibacteriales</taxon>
        <taxon>Propionibacteriaceae</taxon>
        <taxon>Tessaracoccus</taxon>
    </lineage>
</organism>
<proteinExistence type="predicted"/>
<protein>
    <recommendedName>
        <fullName evidence="3">DUF3352 domain-containing protein</fullName>
    </recommendedName>
</protein>
<evidence type="ECO:0000313" key="1">
    <source>
        <dbReference type="EMBL" id="QNP57279.1"/>
    </source>
</evidence>
<evidence type="ECO:0000313" key="2">
    <source>
        <dbReference type="Proteomes" id="UP000516117"/>
    </source>
</evidence>
<dbReference type="KEGG" id="tdf:H9L22_08605"/>
<sequence>MVFGLSFFRGSSVAAAKALPGDLALVVEVNLNPAVADQLALKAIVEKFPEGNLDEAGTDYKKALYTLVAQSDPDAPDYDTEIGPWLGDSMASGVHSLAEAESGDRMLLAIETKDEGKAEDFAKKHLSDMNVFFVENVMVVADDDALSADSVKSGSIADNATYQADMAELGGSSLATVWFAPGLLTEAMAEAGATSGVETSQFDGLRDAYGALGLQVADDMLTLRTAIQAPSAPTTTGSVSDLVGGLPGDSVAVAGSVTSDDTFSQLWTMLEGQYGMVDSLTELGINGADDLAALVGTQAAFSFNYPDDQPVIGAVLRSDDPAKQKEIFDGLGDLFSQVPEPTIAFGQEGDTGYIAVGQEIADLKAPATKIGDVDSFKRVVEGEAGSILFVNVNAALALPTVSSMLDGGAPDTRAWLEPVSSIGVVSTIKGDYAHAVVRVTFN</sequence>
<name>A0A7H0H9R3_9ACTN</name>
<dbReference type="Proteomes" id="UP000516117">
    <property type="component" value="Chromosome"/>
</dbReference>
<dbReference type="EMBL" id="CP060789">
    <property type="protein sequence ID" value="QNP57279.1"/>
    <property type="molecule type" value="Genomic_DNA"/>
</dbReference>
<keyword evidence="2" id="KW-1185">Reference proteome</keyword>
<gene>
    <name evidence="1" type="ORF">H9L22_08605</name>
</gene>
<reference evidence="1 2" key="1">
    <citation type="submission" date="2020-08" db="EMBL/GenBank/DDBJ databases">
        <title>Genome sequence of Tessaracoccus defluvii JCM 17540T.</title>
        <authorList>
            <person name="Hyun D.-W."/>
            <person name="Bae J.-W."/>
        </authorList>
    </citation>
    <scope>NUCLEOTIDE SEQUENCE [LARGE SCALE GENOMIC DNA]</scope>
    <source>
        <strain evidence="1 2">JCM 17540</strain>
    </source>
</reference>
<accession>A0A7H0H9R3</accession>